<dbReference type="InterPro" id="IPR006070">
    <property type="entry name" value="Sua5-like_dom"/>
</dbReference>
<evidence type="ECO:0000313" key="13">
    <source>
        <dbReference type="EMBL" id="MFB9675580.1"/>
    </source>
</evidence>
<dbReference type="SUPFAM" id="SSF55821">
    <property type="entry name" value="YrdC/RibB"/>
    <property type="match status" value="1"/>
</dbReference>
<comment type="caution">
    <text evidence="13">The sequence shown here is derived from an EMBL/GenBank/DDBJ whole genome shotgun (WGS) entry which is preliminary data.</text>
</comment>
<evidence type="ECO:0000256" key="2">
    <source>
        <dbReference type="ARBA" id="ARBA00007663"/>
    </source>
</evidence>
<comment type="subcellular location">
    <subcellularLocation>
        <location evidence="1">Cytoplasm</location>
    </subcellularLocation>
</comment>
<dbReference type="GO" id="GO:0061710">
    <property type="term" value="F:L-threonylcarbamoyladenylate synthase"/>
    <property type="evidence" value="ECO:0007669"/>
    <property type="project" value="UniProtKB-EC"/>
</dbReference>
<dbReference type="PANTHER" id="PTHR17490">
    <property type="entry name" value="SUA5"/>
    <property type="match status" value="1"/>
</dbReference>
<dbReference type="InterPro" id="IPR050156">
    <property type="entry name" value="TC-AMP_synthase_SUA5"/>
</dbReference>
<dbReference type="NCBIfam" id="TIGR00057">
    <property type="entry name" value="L-threonylcarbamoyladenylate synthase"/>
    <property type="match status" value="1"/>
</dbReference>
<evidence type="ECO:0000256" key="8">
    <source>
        <dbReference type="ARBA" id="ARBA00022741"/>
    </source>
</evidence>
<evidence type="ECO:0000256" key="1">
    <source>
        <dbReference type="ARBA" id="ARBA00004496"/>
    </source>
</evidence>
<evidence type="ECO:0000256" key="6">
    <source>
        <dbReference type="ARBA" id="ARBA00022694"/>
    </source>
</evidence>
<reference evidence="13 14" key="1">
    <citation type="submission" date="2024-09" db="EMBL/GenBank/DDBJ databases">
        <authorList>
            <person name="Sun Q."/>
            <person name="Mori K."/>
        </authorList>
    </citation>
    <scope>NUCLEOTIDE SEQUENCE [LARGE SCALE GENOMIC DNA]</scope>
    <source>
        <strain evidence="13 14">JCM 3028</strain>
    </source>
</reference>
<keyword evidence="14" id="KW-1185">Reference proteome</keyword>
<keyword evidence="6" id="KW-0819">tRNA processing</keyword>
<comment type="catalytic activity">
    <reaction evidence="11">
        <text>L-threonine + hydrogencarbonate + ATP = L-threonylcarbamoyladenylate + diphosphate + H2O</text>
        <dbReference type="Rhea" id="RHEA:36407"/>
        <dbReference type="ChEBI" id="CHEBI:15377"/>
        <dbReference type="ChEBI" id="CHEBI:17544"/>
        <dbReference type="ChEBI" id="CHEBI:30616"/>
        <dbReference type="ChEBI" id="CHEBI:33019"/>
        <dbReference type="ChEBI" id="CHEBI:57926"/>
        <dbReference type="ChEBI" id="CHEBI:73682"/>
        <dbReference type="EC" id="2.7.7.87"/>
    </reaction>
</comment>
<evidence type="ECO:0000313" key="14">
    <source>
        <dbReference type="Proteomes" id="UP001589610"/>
    </source>
</evidence>
<protein>
    <recommendedName>
        <fullName evidence="10">L-threonylcarbamoyladenylate synthase</fullName>
        <ecNumber evidence="3">2.7.7.87</ecNumber>
    </recommendedName>
    <alternativeName>
        <fullName evidence="10">L-threonylcarbamoyladenylate synthase</fullName>
    </alternativeName>
</protein>
<evidence type="ECO:0000256" key="4">
    <source>
        <dbReference type="ARBA" id="ARBA00022490"/>
    </source>
</evidence>
<evidence type="ECO:0000259" key="12">
    <source>
        <dbReference type="PROSITE" id="PS51163"/>
    </source>
</evidence>
<dbReference type="EMBL" id="JBHMBS010000003">
    <property type="protein sequence ID" value="MFB9675580.1"/>
    <property type="molecule type" value="Genomic_DNA"/>
</dbReference>
<organism evidence="13 14">
    <name type="scientific">Streptosporangium vulgare</name>
    <dbReference type="NCBI Taxonomy" id="46190"/>
    <lineage>
        <taxon>Bacteria</taxon>
        <taxon>Bacillati</taxon>
        <taxon>Actinomycetota</taxon>
        <taxon>Actinomycetes</taxon>
        <taxon>Streptosporangiales</taxon>
        <taxon>Streptosporangiaceae</taxon>
        <taxon>Streptosporangium</taxon>
    </lineage>
</organism>
<evidence type="ECO:0000256" key="3">
    <source>
        <dbReference type="ARBA" id="ARBA00012584"/>
    </source>
</evidence>
<evidence type="ECO:0000256" key="10">
    <source>
        <dbReference type="ARBA" id="ARBA00029774"/>
    </source>
</evidence>
<dbReference type="PROSITE" id="PS51163">
    <property type="entry name" value="YRDC"/>
    <property type="match status" value="1"/>
</dbReference>
<dbReference type="Pfam" id="PF01300">
    <property type="entry name" value="Sua5_yciO_yrdC"/>
    <property type="match status" value="1"/>
</dbReference>
<evidence type="ECO:0000256" key="11">
    <source>
        <dbReference type="ARBA" id="ARBA00048366"/>
    </source>
</evidence>
<accession>A0ABV5TBS4</accession>
<keyword evidence="5 13" id="KW-0808">Transferase</keyword>
<keyword evidence="9" id="KW-0067">ATP-binding</keyword>
<evidence type="ECO:0000256" key="9">
    <source>
        <dbReference type="ARBA" id="ARBA00022840"/>
    </source>
</evidence>
<evidence type="ECO:0000256" key="7">
    <source>
        <dbReference type="ARBA" id="ARBA00022695"/>
    </source>
</evidence>
<name>A0ABV5TBS4_9ACTN</name>
<sequence>MSRRYDCMDAEQRATGLIEAASAFQRGELVVLPTDTVYGVGADAFTPAAVTALLAAKGRGRDMPVPVLVGTVRAANALVENLGPYGQDLVDAFWPGPLTLICRANRSLSWDLGDAKGTVAIRMPLHAVALDLLKETGPLAVSSANRSGSPPATTAADAEKQLGDSVSVYLDAGPCESDIPSTILDLTTAVPRLLRRGAISVEKLRGVIGYVATDTGPEAGN</sequence>
<keyword evidence="7 13" id="KW-0548">Nucleotidyltransferase</keyword>
<dbReference type="InterPro" id="IPR017945">
    <property type="entry name" value="DHBP_synth_RibB-like_a/b_dom"/>
</dbReference>
<dbReference type="RefSeq" id="WP_344744665.1">
    <property type="nucleotide sequence ID" value="NZ_BAAAWW010000048.1"/>
</dbReference>
<keyword evidence="8" id="KW-0547">Nucleotide-binding</keyword>
<dbReference type="Gene3D" id="3.90.870.10">
    <property type="entry name" value="DHBP synthase"/>
    <property type="match status" value="1"/>
</dbReference>
<dbReference type="Proteomes" id="UP001589610">
    <property type="component" value="Unassembled WGS sequence"/>
</dbReference>
<comment type="similarity">
    <text evidence="2">Belongs to the SUA5 family.</text>
</comment>
<evidence type="ECO:0000256" key="5">
    <source>
        <dbReference type="ARBA" id="ARBA00022679"/>
    </source>
</evidence>
<dbReference type="PANTHER" id="PTHR17490:SF16">
    <property type="entry name" value="THREONYLCARBAMOYL-AMP SYNTHASE"/>
    <property type="match status" value="1"/>
</dbReference>
<gene>
    <name evidence="13" type="ORF">ACFFRH_08795</name>
</gene>
<dbReference type="EC" id="2.7.7.87" evidence="3"/>
<proteinExistence type="inferred from homology"/>
<keyword evidence="4" id="KW-0963">Cytoplasm</keyword>
<feature type="domain" description="YrdC-like" evidence="12">
    <location>
        <begin position="14"/>
        <end position="199"/>
    </location>
</feature>